<comment type="similarity">
    <text evidence="2">Belongs to the MDM31/MDM32 family.</text>
</comment>
<dbReference type="FunCoup" id="A0A151ZH00">
    <property type="interactions" value="27"/>
</dbReference>
<feature type="transmembrane region" description="Helical" evidence="11">
    <location>
        <begin position="165"/>
        <end position="194"/>
    </location>
</feature>
<dbReference type="InterPro" id="IPR012571">
    <property type="entry name" value="Mdm31/Mdm32"/>
</dbReference>
<comment type="function">
    <text evidence="9">Involved in the organization of the mitochondrial membranes and the global structure of the mitochondria. Also required for mitochondrial distribution and mobility as well as for the maintenance of mitochondrial DNA nucleoids structures.</text>
</comment>
<proteinExistence type="inferred from homology"/>
<feature type="region of interest" description="Disordered" evidence="10">
    <location>
        <begin position="95"/>
        <end position="128"/>
    </location>
</feature>
<evidence type="ECO:0000256" key="8">
    <source>
        <dbReference type="ARBA" id="ARBA00023136"/>
    </source>
</evidence>
<dbReference type="GO" id="GO:0000001">
    <property type="term" value="P:mitochondrion inheritance"/>
    <property type="evidence" value="ECO:0007669"/>
    <property type="project" value="InterPro"/>
</dbReference>
<feature type="compositionally biased region" description="Low complexity" evidence="10">
    <location>
        <begin position="701"/>
        <end position="721"/>
    </location>
</feature>
<dbReference type="GO" id="GO:0007005">
    <property type="term" value="P:mitochondrion organization"/>
    <property type="evidence" value="ECO:0007669"/>
    <property type="project" value="InterPro"/>
</dbReference>
<evidence type="ECO:0000256" key="6">
    <source>
        <dbReference type="ARBA" id="ARBA00022989"/>
    </source>
</evidence>
<dbReference type="GO" id="GO:0005743">
    <property type="term" value="C:mitochondrial inner membrane"/>
    <property type="evidence" value="ECO:0007669"/>
    <property type="project" value="UniProtKB-SubCell"/>
</dbReference>
<dbReference type="AlphaFoldDB" id="A0A151ZH00"/>
<feature type="region of interest" description="Disordered" evidence="10">
    <location>
        <begin position="701"/>
        <end position="768"/>
    </location>
</feature>
<sequence>MNSINAIKSVFKSNQYLNIVNQHVNSSKRLILSSSNINLLNNSIYKNNNYNNTTQTLPINTILYRPTINSYYSTSKLSDRFSDQLFKQFDITKRHYSSSGSNSNNSSSQSNSDNKNNDKKQNSDKEQDKKWKHYGNHLFLPVSKLIDKLKYILTRHKPMTSDQMFAIFSWLLFGTGSLVIVGTTTLVSLILWIVNTFEFSEWAANKVGKYLTNNTGISINFQHARGEWKTGYIRLENVTVSRRPRGDEHLSEIQLNIKQIDVKLSLLWMLEGKGMIQECLVSGVRGIIDRRTEGVYVLNNQIYPRKKKSPGDFEFEKLQVDDLLVTYYLPDTTRKPVSISIYHLDSNRFRKQWMLLDLLSCRNIVGKFDNQIFTLNIPQNPTNQHHHLISSASSKFQARELKIDGLNIDFLSKNATGPLGWIKEGTFDIHFQILLPNHEQQLLESEPNTIDYGVIPVDEDPMRNVHLQFKVQLNHLFSMAPLYTPELSYLSNALAHPIVAYMNSHSKHIELLFGFSMNMRQFNGAWTPSQAAFWDMMSAAVYKELSQKVQETKNVMTIKKVVTDLAYDIVHFIVPSIQHKHYYEQEHQKLEQFKKLQMQQLEETNLKASTVSQSTQDGQIEVRTNYSDTDLNQDLLKTTLKNSNLESPVVADIYSQLEISTTKETQDEDYSFNSNPQLLYYKELQLQKQIEQEQMRQRQNYNRNSNFNNTSNNSSNSSKKNNNSDDNDEDEDSNDQFGTVSANDESQNPLKFEPLQQQKPVVGSLQLL</sequence>
<gene>
    <name evidence="12" type="ORF">DLAC_05844</name>
</gene>
<keyword evidence="8 11" id="KW-0472">Membrane</keyword>
<evidence type="ECO:0000313" key="13">
    <source>
        <dbReference type="Proteomes" id="UP000076078"/>
    </source>
</evidence>
<evidence type="ECO:0000256" key="1">
    <source>
        <dbReference type="ARBA" id="ARBA00004273"/>
    </source>
</evidence>
<comment type="caution">
    <text evidence="12">The sequence shown here is derived from an EMBL/GenBank/DDBJ whole genome shotgun (WGS) entry which is preliminary data.</text>
</comment>
<organism evidence="12 13">
    <name type="scientific">Tieghemostelium lacteum</name>
    <name type="common">Slime mold</name>
    <name type="synonym">Dictyostelium lacteum</name>
    <dbReference type="NCBI Taxonomy" id="361077"/>
    <lineage>
        <taxon>Eukaryota</taxon>
        <taxon>Amoebozoa</taxon>
        <taxon>Evosea</taxon>
        <taxon>Eumycetozoa</taxon>
        <taxon>Dictyostelia</taxon>
        <taxon>Dictyosteliales</taxon>
        <taxon>Raperosteliaceae</taxon>
        <taxon>Tieghemostelium</taxon>
    </lineage>
</organism>
<feature type="compositionally biased region" description="Acidic residues" evidence="10">
    <location>
        <begin position="725"/>
        <end position="734"/>
    </location>
</feature>
<protein>
    <submittedName>
        <fullName evidence="12">Uncharacterized protein</fullName>
    </submittedName>
</protein>
<accession>A0A151ZH00</accession>
<evidence type="ECO:0000256" key="11">
    <source>
        <dbReference type="SAM" id="Phobius"/>
    </source>
</evidence>
<comment type="subcellular location">
    <subcellularLocation>
        <location evidence="1">Mitochondrion inner membrane</location>
    </subcellularLocation>
</comment>
<dbReference type="OrthoDB" id="17678at2759"/>
<dbReference type="PANTHER" id="PTHR31068:SF0">
    <property type="entry name" value="MITOCHONDRIAL DISTRIBUTION AND MORPHOLOGY PROTEIN 31"/>
    <property type="match status" value="1"/>
</dbReference>
<evidence type="ECO:0000256" key="7">
    <source>
        <dbReference type="ARBA" id="ARBA00023128"/>
    </source>
</evidence>
<feature type="compositionally biased region" description="Low complexity" evidence="10">
    <location>
        <begin position="97"/>
        <end position="114"/>
    </location>
</feature>
<keyword evidence="4" id="KW-0999">Mitochondrion inner membrane</keyword>
<evidence type="ECO:0000256" key="9">
    <source>
        <dbReference type="ARBA" id="ARBA00025191"/>
    </source>
</evidence>
<keyword evidence="7" id="KW-0496">Mitochondrion</keyword>
<dbReference type="PANTHER" id="PTHR31068">
    <property type="entry name" value="MITOCHONDRIAL DISTRIBUTION AND MORPHOLOGY PROTEIN 31"/>
    <property type="match status" value="1"/>
</dbReference>
<reference evidence="12 13" key="1">
    <citation type="submission" date="2015-12" db="EMBL/GenBank/DDBJ databases">
        <title>Dictyostelia acquired genes for synthesis and detection of signals that induce cell-type specialization by lateral gene transfer from prokaryotes.</title>
        <authorList>
            <person name="Gloeckner G."/>
            <person name="Schaap P."/>
        </authorList>
    </citation>
    <scope>NUCLEOTIDE SEQUENCE [LARGE SCALE GENOMIC DNA]</scope>
    <source>
        <strain evidence="12 13">TK</strain>
    </source>
</reference>
<feature type="compositionally biased region" description="Polar residues" evidence="10">
    <location>
        <begin position="736"/>
        <end position="759"/>
    </location>
</feature>
<evidence type="ECO:0000256" key="3">
    <source>
        <dbReference type="ARBA" id="ARBA00022692"/>
    </source>
</evidence>
<keyword evidence="3 11" id="KW-0812">Transmembrane</keyword>
<dbReference type="InParanoid" id="A0A151ZH00"/>
<evidence type="ECO:0000313" key="12">
    <source>
        <dbReference type="EMBL" id="KYQ93205.1"/>
    </source>
</evidence>
<keyword evidence="5" id="KW-0809">Transit peptide</keyword>
<name>A0A151ZH00_TIELA</name>
<evidence type="ECO:0000256" key="2">
    <source>
        <dbReference type="ARBA" id="ARBA00005687"/>
    </source>
</evidence>
<dbReference type="Proteomes" id="UP000076078">
    <property type="component" value="Unassembled WGS sequence"/>
</dbReference>
<feature type="compositionally biased region" description="Basic and acidic residues" evidence="10">
    <location>
        <begin position="115"/>
        <end position="128"/>
    </location>
</feature>
<evidence type="ECO:0000256" key="5">
    <source>
        <dbReference type="ARBA" id="ARBA00022946"/>
    </source>
</evidence>
<dbReference type="EMBL" id="LODT01000028">
    <property type="protein sequence ID" value="KYQ93205.1"/>
    <property type="molecule type" value="Genomic_DNA"/>
</dbReference>
<evidence type="ECO:0000256" key="10">
    <source>
        <dbReference type="SAM" id="MobiDB-lite"/>
    </source>
</evidence>
<evidence type="ECO:0000256" key="4">
    <source>
        <dbReference type="ARBA" id="ARBA00022792"/>
    </source>
</evidence>
<dbReference type="Pfam" id="PF08118">
    <property type="entry name" value="MDM31_MDM32"/>
    <property type="match status" value="3"/>
</dbReference>
<keyword evidence="13" id="KW-1185">Reference proteome</keyword>
<keyword evidence="6 11" id="KW-1133">Transmembrane helix</keyword>